<dbReference type="Proteomes" id="UP000095283">
    <property type="component" value="Unplaced"/>
</dbReference>
<proteinExistence type="predicted"/>
<name>A0A1I7WGB3_HETBA</name>
<protein>
    <submittedName>
        <fullName evidence="2">MAM domain-containing protein</fullName>
    </submittedName>
</protein>
<evidence type="ECO:0000313" key="1">
    <source>
        <dbReference type="Proteomes" id="UP000095283"/>
    </source>
</evidence>
<reference evidence="2" key="1">
    <citation type="submission" date="2016-11" db="UniProtKB">
        <authorList>
            <consortium name="WormBaseParasite"/>
        </authorList>
    </citation>
    <scope>IDENTIFICATION</scope>
</reference>
<evidence type="ECO:0000313" key="2">
    <source>
        <dbReference type="WBParaSite" id="Hba_03996"/>
    </source>
</evidence>
<dbReference type="WBParaSite" id="Hba_03996">
    <property type="protein sequence ID" value="Hba_03996"/>
    <property type="gene ID" value="Hba_03996"/>
</dbReference>
<accession>A0A1I7WGB3</accession>
<dbReference type="AlphaFoldDB" id="A0A1I7WGB3"/>
<keyword evidence="1" id="KW-1185">Reference proteome</keyword>
<sequence length="230" mass="25637">MVLLTSAIFRLDYMITVTNSKQNCKFSGVMQVVLSILSILHFCLLCNSSSFPPVFDCDFEVDLCGWSIESPWEKILMKQGSMYHNLDTISAVPAEEWTQCVIVLPPCEVQHQIVFRVSKIRSGFDVIAVDNIALKVIDLKPGAEEERSFSNWKLLDRKIVTEGQGDGILSSDPVLLPMNAHFEVNVFASELSSVTISQVSGSEESLIWTQSGIALVGWNKIRLPLRLEGL</sequence>
<organism evidence="1 2">
    <name type="scientific">Heterorhabditis bacteriophora</name>
    <name type="common">Entomopathogenic nematode worm</name>
    <dbReference type="NCBI Taxonomy" id="37862"/>
    <lineage>
        <taxon>Eukaryota</taxon>
        <taxon>Metazoa</taxon>
        <taxon>Ecdysozoa</taxon>
        <taxon>Nematoda</taxon>
        <taxon>Chromadorea</taxon>
        <taxon>Rhabditida</taxon>
        <taxon>Rhabditina</taxon>
        <taxon>Rhabditomorpha</taxon>
        <taxon>Strongyloidea</taxon>
        <taxon>Heterorhabditidae</taxon>
        <taxon>Heterorhabditis</taxon>
    </lineage>
</organism>